<dbReference type="Gene3D" id="3.60.21.10">
    <property type="match status" value="1"/>
</dbReference>
<feature type="chain" id="PRO_5047519963" evidence="1">
    <location>
        <begin position="42"/>
        <end position="405"/>
    </location>
</feature>
<dbReference type="PROSITE" id="PS51318">
    <property type="entry name" value="TAT"/>
    <property type="match status" value="1"/>
</dbReference>
<proteinExistence type="predicted"/>
<keyword evidence="1" id="KW-0732">Signal</keyword>
<dbReference type="Proteomes" id="UP001157126">
    <property type="component" value="Unassembled WGS sequence"/>
</dbReference>
<feature type="signal peptide" evidence="1">
    <location>
        <begin position="1"/>
        <end position="41"/>
    </location>
</feature>
<dbReference type="RefSeq" id="WP_284302239.1">
    <property type="nucleotide sequence ID" value="NZ_BSUO01000001.1"/>
</dbReference>
<evidence type="ECO:0000259" key="2">
    <source>
        <dbReference type="Pfam" id="PF00149"/>
    </source>
</evidence>
<dbReference type="InterPro" id="IPR006311">
    <property type="entry name" value="TAT_signal"/>
</dbReference>
<name>A0ABQ6IJW5_9MICO</name>
<dbReference type="CDD" id="cd07383">
    <property type="entry name" value="MPP_Dcr2"/>
    <property type="match status" value="1"/>
</dbReference>
<dbReference type="InterPro" id="IPR004843">
    <property type="entry name" value="Calcineurin-like_PHP"/>
</dbReference>
<evidence type="ECO:0000313" key="4">
    <source>
        <dbReference type="Proteomes" id="UP001157126"/>
    </source>
</evidence>
<evidence type="ECO:0000256" key="1">
    <source>
        <dbReference type="SAM" id="SignalP"/>
    </source>
</evidence>
<reference evidence="4" key="1">
    <citation type="journal article" date="2019" name="Int. J. Syst. Evol. Microbiol.">
        <title>The Global Catalogue of Microorganisms (GCM) 10K type strain sequencing project: providing services to taxonomists for standard genome sequencing and annotation.</title>
        <authorList>
            <consortium name="The Broad Institute Genomics Platform"/>
            <consortium name="The Broad Institute Genome Sequencing Center for Infectious Disease"/>
            <person name="Wu L."/>
            <person name="Ma J."/>
        </authorList>
    </citation>
    <scope>NUCLEOTIDE SEQUENCE [LARGE SCALE GENOMIC DNA]</scope>
    <source>
        <strain evidence="4">NBRC 113072</strain>
    </source>
</reference>
<keyword evidence="4" id="KW-1185">Reference proteome</keyword>
<feature type="domain" description="Calcineurin-like phosphoesterase" evidence="2">
    <location>
        <begin position="67"/>
        <end position="324"/>
    </location>
</feature>
<dbReference type="SUPFAM" id="SSF56300">
    <property type="entry name" value="Metallo-dependent phosphatases"/>
    <property type="match status" value="1"/>
</dbReference>
<accession>A0ABQ6IJW5</accession>
<dbReference type="InterPro" id="IPR029052">
    <property type="entry name" value="Metallo-depent_PP-like"/>
</dbReference>
<dbReference type="PANTHER" id="PTHR32440">
    <property type="entry name" value="PHOSPHATASE DCR2-RELATED-RELATED"/>
    <property type="match status" value="1"/>
</dbReference>
<protein>
    <submittedName>
        <fullName evidence="3">Phosphoesterase</fullName>
    </submittedName>
</protein>
<dbReference type="EMBL" id="BSUO01000001">
    <property type="protein sequence ID" value="GMA38135.1"/>
    <property type="molecule type" value="Genomic_DNA"/>
</dbReference>
<evidence type="ECO:0000313" key="3">
    <source>
        <dbReference type="EMBL" id="GMA38135.1"/>
    </source>
</evidence>
<dbReference type="Pfam" id="PF00149">
    <property type="entry name" value="Metallophos"/>
    <property type="match status" value="1"/>
</dbReference>
<gene>
    <name evidence="3" type="ORF">GCM10025883_01800</name>
</gene>
<sequence>MDNDDMDRPGTNLGRRGLIKAGGLGALGLGMAGMAPASAQAAPKPKADPVSGIATKASVRFRPNGRFKIVQFNDTQDGPRTDRRTVELMDKVIEKENPDLVVLVGDQLTSAPTTVIEQKQALNNVIQPMERRGVRWAATFGNHDEDPTPKTGMDEPAMLDFFRTYEHNVNTAGAKGITGTGNMFLLIGSSRDNEPIFGVWLLDSGRYAPKQIAGQDFEGYPDWDWLRADQIRWYLEGSEHVQRRVGAKIPSLMFLHIALWEHRFMWFASVDSRTDADHARAVKKHQIVGERNEAECPGPFNSGMFSAIQHRGDVRGVFVGHDHINTYVGDYYGVKLGYGPGTGFGPYGLEGDQKHRLRGCRVFELDEFAKDVWTGTRTVFAKDLGIDMSVAKQPMEPLPLGRRQR</sequence>
<comment type="caution">
    <text evidence="3">The sequence shown here is derived from an EMBL/GenBank/DDBJ whole genome shotgun (WGS) entry which is preliminary data.</text>
</comment>
<dbReference type="PANTHER" id="PTHR32440:SF0">
    <property type="entry name" value="PHOSPHATASE DCR2-RELATED"/>
    <property type="match status" value="1"/>
</dbReference>
<organism evidence="3 4">
    <name type="scientific">Mobilicoccus caccae</name>
    <dbReference type="NCBI Taxonomy" id="1859295"/>
    <lineage>
        <taxon>Bacteria</taxon>
        <taxon>Bacillati</taxon>
        <taxon>Actinomycetota</taxon>
        <taxon>Actinomycetes</taxon>
        <taxon>Micrococcales</taxon>
        <taxon>Dermatophilaceae</taxon>
        <taxon>Mobilicoccus</taxon>
    </lineage>
</organism>